<feature type="compositionally biased region" description="Basic and acidic residues" evidence="1">
    <location>
        <begin position="47"/>
        <end position="64"/>
    </location>
</feature>
<comment type="caution">
    <text evidence="2">The sequence shown here is derived from an EMBL/GenBank/DDBJ whole genome shotgun (WGS) entry which is preliminary data.</text>
</comment>
<dbReference type="PANTHER" id="PTHR14416:SF2">
    <property type="entry name" value="PROTEIN NJMU-R1"/>
    <property type="match status" value="1"/>
</dbReference>
<keyword evidence="3" id="KW-1185">Reference proteome</keyword>
<dbReference type="OrthoDB" id="20238at2759"/>
<organism evidence="2 3">
    <name type="scientific">Trichonephila inaurata madagascariensis</name>
    <dbReference type="NCBI Taxonomy" id="2747483"/>
    <lineage>
        <taxon>Eukaryota</taxon>
        <taxon>Metazoa</taxon>
        <taxon>Ecdysozoa</taxon>
        <taxon>Arthropoda</taxon>
        <taxon>Chelicerata</taxon>
        <taxon>Arachnida</taxon>
        <taxon>Araneae</taxon>
        <taxon>Araneomorphae</taxon>
        <taxon>Entelegynae</taxon>
        <taxon>Araneoidea</taxon>
        <taxon>Nephilidae</taxon>
        <taxon>Trichonephila</taxon>
        <taxon>Trichonephila inaurata</taxon>
    </lineage>
</organism>
<evidence type="ECO:0000313" key="2">
    <source>
        <dbReference type="EMBL" id="GFY67053.1"/>
    </source>
</evidence>
<evidence type="ECO:0000313" key="3">
    <source>
        <dbReference type="Proteomes" id="UP000886998"/>
    </source>
</evidence>
<dbReference type="AlphaFoldDB" id="A0A8X7CFB2"/>
<gene>
    <name evidence="2" type="primary">NCL1_35166</name>
    <name evidence="2" type="ORF">TNIN_232451</name>
</gene>
<dbReference type="InterPro" id="IPR028280">
    <property type="entry name" value="Njmu-R1"/>
</dbReference>
<sequence length="406" mass="46517">MSASGSSESPETKSVNSYENSRCINSKYTLYLFSNNKHASTGSECGSNEKEHTNSAKNDPKNNHVEEPSVCLSLLEGNVSAEQETVVRCYLLKTLSGREDLSFENEGKYAELQFSSDDLGEPFGCYYHRLSKHSNHEIESNNETTSSKLHTFFICLIGPSNGIMESYPLQRTLLNFSVVLNYKILIPLLDPEGLKNRDDMQLKLKSWYFHCVEYIQRCVENYNDDLLILLLCSLWGSVEIVSQDEQAKWDTERFVETCCVMPKLIESSKESFVSDATLSFTINVTDRKIEVNQTLDSSPYCLKWLDKLKSCPSHDYIGLHNILEGFRLKTVQDLNTLKRLLQKAQTDHYSLYRAYQFLQASGYEDILLYHVKKEASMAEEQEVLEIISCLQEFLKNKHSKINSKVK</sequence>
<name>A0A8X7CFB2_9ARAC</name>
<dbReference type="EMBL" id="BMAV01016350">
    <property type="protein sequence ID" value="GFY67053.1"/>
    <property type="molecule type" value="Genomic_DNA"/>
</dbReference>
<dbReference type="PANTHER" id="PTHR14416">
    <property type="entry name" value="PROTEIN NJMU-R1"/>
    <property type="match status" value="1"/>
</dbReference>
<proteinExistence type="predicted"/>
<evidence type="ECO:0000256" key="1">
    <source>
        <dbReference type="SAM" id="MobiDB-lite"/>
    </source>
</evidence>
<dbReference type="Proteomes" id="UP000886998">
    <property type="component" value="Unassembled WGS sequence"/>
</dbReference>
<protein>
    <submittedName>
        <fullName evidence="2">Protein Njmu-R1</fullName>
    </submittedName>
</protein>
<dbReference type="Pfam" id="PF15053">
    <property type="entry name" value="Njmu-R1"/>
    <property type="match status" value="1"/>
</dbReference>
<feature type="region of interest" description="Disordered" evidence="1">
    <location>
        <begin position="42"/>
        <end position="64"/>
    </location>
</feature>
<reference evidence="2" key="1">
    <citation type="submission" date="2020-08" db="EMBL/GenBank/DDBJ databases">
        <title>Multicomponent nature underlies the extraordinary mechanical properties of spider dragline silk.</title>
        <authorList>
            <person name="Kono N."/>
            <person name="Nakamura H."/>
            <person name="Mori M."/>
            <person name="Yoshida Y."/>
            <person name="Ohtoshi R."/>
            <person name="Malay A.D."/>
            <person name="Moran D.A.P."/>
            <person name="Tomita M."/>
            <person name="Numata K."/>
            <person name="Arakawa K."/>
        </authorList>
    </citation>
    <scope>NUCLEOTIDE SEQUENCE</scope>
</reference>
<dbReference type="GO" id="GO:0099041">
    <property type="term" value="P:vesicle tethering to Golgi"/>
    <property type="evidence" value="ECO:0007669"/>
    <property type="project" value="InterPro"/>
</dbReference>
<dbReference type="GO" id="GO:0005802">
    <property type="term" value="C:trans-Golgi network"/>
    <property type="evidence" value="ECO:0007669"/>
    <property type="project" value="InterPro"/>
</dbReference>
<accession>A0A8X7CFB2</accession>